<evidence type="ECO:0000256" key="3">
    <source>
        <dbReference type="ARBA" id="ARBA00023125"/>
    </source>
</evidence>
<dbReference type="AlphaFoldDB" id="A0A949TZS1"/>
<evidence type="ECO:0000256" key="4">
    <source>
        <dbReference type="ARBA" id="ARBA00023163"/>
    </source>
</evidence>
<dbReference type="Proteomes" id="UP000694308">
    <property type="component" value="Unassembled WGS sequence"/>
</dbReference>
<keyword evidence="7" id="KW-1185">Reference proteome</keyword>
<dbReference type="PANTHER" id="PTHR30385">
    <property type="entry name" value="SIGMA FACTOR F FLAGELLAR"/>
    <property type="match status" value="1"/>
</dbReference>
<dbReference type="GO" id="GO:0003677">
    <property type="term" value="F:DNA binding"/>
    <property type="evidence" value="ECO:0007669"/>
    <property type="project" value="UniProtKB-KW"/>
</dbReference>
<dbReference type="InterPro" id="IPR014284">
    <property type="entry name" value="RNA_pol_sigma-70_dom"/>
</dbReference>
<accession>A0A949TZS1</accession>
<keyword evidence="1" id="KW-0805">Transcription regulation</keyword>
<dbReference type="GO" id="GO:0006352">
    <property type="term" value="P:DNA-templated transcription initiation"/>
    <property type="evidence" value="ECO:0007669"/>
    <property type="project" value="InterPro"/>
</dbReference>
<evidence type="ECO:0000256" key="1">
    <source>
        <dbReference type="ARBA" id="ARBA00023015"/>
    </source>
</evidence>
<dbReference type="InterPro" id="IPR007627">
    <property type="entry name" value="RNA_pol_sigma70_r2"/>
</dbReference>
<comment type="caution">
    <text evidence="6">The sequence shown here is derived from an EMBL/GenBank/DDBJ whole genome shotgun (WGS) entry which is preliminary data.</text>
</comment>
<organism evidence="6 7">
    <name type="scientific">Clostridium thailandense</name>
    <dbReference type="NCBI Taxonomy" id="2794346"/>
    <lineage>
        <taxon>Bacteria</taxon>
        <taxon>Bacillati</taxon>
        <taxon>Bacillota</taxon>
        <taxon>Clostridia</taxon>
        <taxon>Eubacteriales</taxon>
        <taxon>Clostridiaceae</taxon>
        <taxon>Clostridium</taxon>
    </lineage>
</organism>
<evidence type="ECO:0000259" key="5">
    <source>
        <dbReference type="Pfam" id="PF04542"/>
    </source>
</evidence>
<keyword evidence="3" id="KW-0238">DNA-binding</keyword>
<reference evidence="6" key="1">
    <citation type="submission" date="2020-12" db="EMBL/GenBank/DDBJ databases">
        <title>Clostridium thailandense sp. nov., a novel acetogenic bacterium isolated from peat land soil in Thailand.</title>
        <authorList>
            <person name="Chaikitkaew S."/>
            <person name="Birkeland N.K."/>
        </authorList>
    </citation>
    <scope>NUCLEOTIDE SEQUENCE</scope>
    <source>
        <strain evidence="6">PL3</strain>
    </source>
</reference>
<dbReference type="Pfam" id="PF04542">
    <property type="entry name" value="Sigma70_r2"/>
    <property type="match status" value="1"/>
</dbReference>
<proteinExistence type="predicted"/>
<protein>
    <submittedName>
        <fullName evidence="6">Sigma-70 family RNA polymerase sigma factor</fullName>
    </submittedName>
</protein>
<evidence type="ECO:0000313" key="7">
    <source>
        <dbReference type="Proteomes" id="UP000694308"/>
    </source>
</evidence>
<feature type="domain" description="RNA polymerase sigma-70 region 2" evidence="5">
    <location>
        <begin position="5"/>
        <end position="71"/>
    </location>
</feature>
<sequence>MEEIIEAFRPFVIKTARSIYIRSFDINDLIQIGMMSIIKAVEMFDVNRGNAFTSYMFNAVKINFYNLIRTNIKRASECSANSLNKEGFELIDNIVSEENLEEDMVKKEEKVMLTKALNKLSEKDREVVHWFYFENKDLKSYAVFKSISYRTAVARKKSALIKLKKYLEEMNYNGIL</sequence>
<keyword evidence="2" id="KW-0731">Sigma factor</keyword>
<evidence type="ECO:0000313" key="6">
    <source>
        <dbReference type="EMBL" id="MBV7273838.1"/>
    </source>
</evidence>
<dbReference type="EMBL" id="JAEEGC010000055">
    <property type="protein sequence ID" value="MBV7273838.1"/>
    <property type="molecule type" value="Genomic_DNA"/>
</dbReference>
<dbReference type="RefSeq" id="WP_218320908.1">
    <property type="nucleotide sequence ID" value="NZ_JAEEGC010000055.1"/>
</dbReference>
<evidence type="ECO:0000256" key="2">
    <source>
        <dbReference type="ARBA" id="ARBA00023082"/>
    </source>
</evidence>
<name>A0A949TZS1_9CLOT</name>
<dbReference type="NCBIfam" id="TIGR02937">
    <property type="entry name" value="sigma70-ECF"/>
    <property type="match status" value="1"/>
</dbReference>
<dbReference type="GO" id="GO:0016987">
    <property type="term" value="F:sigma factor activity"/>
    <property type="evidence" value="ECO:0007669"/>
    <property type="project" value="UniProtKB-KW"/>
</dbReference>
<gene>
    <name evidence="6" type="ORF">I6U48_13065</name>
</gene>
<keyword evidence="4" id="KW-0804">Transcription</keyword>